<evidence type="ECO:0000313" key="1">
    <source>
        <dbReference type="EMBL" id="MBX49552.1"/>
    </source>
</evidence>
<sequence length="27" mass="3270">MLWLIDVWFSRLTILLPKYVQMSNACQ</sequence>
<organism evidence="1">
    <name type="scientific">Rhizophora mucronata</name>
    <name type="common">Asiatic mangrove</name>
    <dbReference type="NCBI Taxonomy" id="61149"/>
    <lineage>
        <taxon>Eukaryota</taxon>
        <taxon>Viridiplantae</taxon>
        <taxon>Streptophyta</taxon>
        <taxon>Embryophyta</taxon>
        <taxon>Tracheophyta</taxon>
        <taxon>Spermatophyta</taxon>
        <taxon>Magnoliopsida</taxon>
        <taxon>eudicotyledons</taxon>
        <taxon>Gunneridae</taxon>
        <taxon>Pentapetalae</taxon>
        <taxon>rosids</taxon>
        <taxon>fabids</taxon>
        <taxon>Malpighiales</taxon>
        <taxon>Rhizophoraceae</taxon>
        <taxon>Rhizophora</taxon>
    </lineage>
</organism>
<reference evidence="1" key="1">
    <citation type="submission" date="2018-02" db="EMBL/GenBank/DDBJ databases">
        <title>Rhizophora mucronata_Transcriptome.</title>
        <authorList>
            <person name="Meera S.P."/>
            <person name="Sreeshan A."/>
            <person name="Augustine A."/>
        </authorList>
    </citation>
    <scope>NUCLEOTIDE SEQUENCE</scope>
    <source>
        <tissue evidence="1">Leaf</tissue>
    </source>
</reference>
<protein>
    <submittedName>
        <fullName evidence="1">Uncharacterized protein</fullName>
    </submittedName>
</protein>
<accession>A0A2P2P4A0</accession>
<dbReference type="EMBL" id="GGEC01069068">
    <property type="protein sequence ID" value="MBX49552.1"/>
    <property type="molecule type" value="Transcribed_RNA"/>
</dbReference>
<proteinExistence type="predicted"/>
<name>A0A2P2P4A0_RHIMU</name>
<dbReference type="AlphaFoldDB" id="A0A2P2P4A0"/>